<proteinExistence type="predicted"/>
<accession>A0A7J6S431</accession>
<dbReference type="EMBL" id="JABANO010021443">
    <property type="protein sequence ID" value="KAF4726800.1"/>
    <property type="molecule type" value="Genomic_DNA"/>
</dbReference>
<evidence type="ECO:0000313" key="2">
    <source>
        <dbReference type="EMBL" id="KAF4726800.1"/>
    </source>
</evidence>
<evidence type="ECO:0000256" key="1">
    <source>
        <dbReference type="SAM" id="MobiDB-lite"/>
    </source>
</evidence>
<name>A0A7J6S431_PEROL</name>
<dbReference type="Gene3D" id="3.40.850.10">
    <property type="entry name" value="Kinesin motor domain"/>
    <property type="match status" value="1"/>
</dbReference>
<feature type="compositionally biased region" description="Gly residues" evidence="1">
    <location>
        <begin position="77"/>
        <end position="92"/>
    </location>
</feature>
<evidence type="ECO:0000313" key="3">
    <source>
        <dbReference type="Proteomes" id="UP000553632"/>
    </source>
</evidence>
<feature type="region of interest" description="Disordered" evidence="1">
    <location>
        <begin position="72"/>
        <end position="100"/>
    </location>
</feature>
<dbReference type="InterPro" id="IPR036961">
    <property type="entry name" value="Kinesin_motor_dom_sf"/>
</dbReference>
<dbReference type="Proteomes" id="UP000553632">
    <property type="component" value="Unassembled WGS sequence"/>
</dbReference>
<comment type="caution">
    <text evidence="2">The sequence shown here is derived from an EMBL/GenBank/DDBJ whole genome shotgun (WGS) entry which is preliminary data.</text>
</comment>
<feature type="non-terminal residue" evidence="2">
    <location>
        <position position="1"/>
    </location>
</feature>
<dbReference type="AlphaFoldDB" id="A0A7J6S431"/>
<sequence length="100" mass="10887">MCVERIFKRVTSDMMVTMSVFEIYQEKVRDLLAQSTGAHQLHLGPSGVRSFPEYEAVLWLITESWAYLGTDQQHAGAGPGGGGGRRGMGGGSQPAMLDRD</sequence>
<gene>
    <name evidence="2" type="primary">KIF22_2</name>
    <name evidence="2" type="ORF">FOZ63_023569</name>
</gene>
<reference evidence="2 3" key="1">
    <citation type="submission" date="2020-04" db="EMBL/GenBank/DDBJ databases">
        <title>Perkinsus olseni comparative genomics.</title>
        <authorList>
            <person name="Bogema D.R."/>
        </authorList>
    </citation>
    <scope>NUCLEOTIDE SEQUENCE [LARGE SCALE GENOMIC DNA]</scope>
    <source>
        <strain evidence="2 3">ATCC PRA-207</strain>
    </source>
</reference>
<protein>
    <submittedName>
        <fullName evidence="2">Kinesin-like protein kif22</fullName>
    </submittedName>
</protein>
<keyword evidence="3" id="KW-1185">Reference proteome</keyword>
<organism evidence="2 3">
    <name type="scientific">Perkinsus olseni</name>
    <name type="common">Perkinsus atlanticus</name>
    <dbReference type="NCBI Taxonomy" id="32597"/>
    <lineage>
        <taxon>Eukaryota</taxon>
        <taxon>Sar</taxon>
        <taxon>Alveolata</taxon>
        <taxon>Perkinsozoa</taxon>
        <taxon>Perkinsea</taxon>
        <taxon>Perkinsida</taxon>
        <taxon>Perkinsidae</taxon>
        <taxon>Perkinsus</taxon>
    </lineage>
</organism>